<dbReference type="GO" id="GO:0006596">
    <property type="term" value="P:polyamine biosynthetic process"/>
    <property type="evidence" value="ECO:0007669"/>
    <property type="project" value="UniProtKB-KW"/>
</dbReference>
<evidence type="ECO:0000313" key="4">
    <source>
        <dbReference type="EMBL" id="SPO05056.1"/>
    </source>
</evidence>
<gene>
    <name evidence="4" type="ORF">DNG_07741</name>
</gene>
<dbReference type="Gene3D" id="3.40.50.150">
    <property type="entry name" value="Vaccinia Virus protein VP39"/>
    <property type="match status" value="1"/>
</dbReference>
<dbReference type="Proteomes" id="UP001187682">
    <property type="component" value="Unassembled WGS sequence"/>
</dbReference>
<feature type="transmembrane region" description="Helical" evidence="3">
    <location>
        <begin position="111"/>
        <end position="130"/>
    </location>
</feature>
<organism evidence="4 5">
    <name type="scientific">Cephalotrichum gorgonifer</name>
    <dbReference type="NCBI Taxonomy" id="2041049"/>
    <lineage>
        <taxon>Eukaryota</taxon>
        <taxon>Fungi</taxon>
        <taxon>Dikarya</taxon>
        <taxon>Ascomycota</taxon>
        <taxon>Pezizomycotina</taxon>
        <taxon>Sordariomycetes</taxon>
        <taxon>Hypocreomycetidae</taxon>
        <taxon>Microascales</taxon>
        <taxon>Microascaceae</taxon>
        <taxon>Cephalotrichum</taxon>
    </lineage>
</organism>
<dbReference type="AlphaFoldDB" id="A0AAE8SXP7"/>
<comment type="caution">
    <text evidence="4">The sequence shown here is derived from an EMBL/GenBank/DDBJ whole genome shotgun (WGS) entry which is preliminary data.</text>
</comment>
<dbReference type="NCBIfam" id="NF037959">
    <property type="entry name" value="MFS_SpdSyn"/>
    <property type="match status" value="1"/>
</dbReference>
<evidence type="ECO:0000256" key="2">
    <source>
        <dbReference type="SAM" id="MobiDB-lite"/>
    </source>
</evidence>
<dbReference type="PANTHER" id="PTHR43317:SF1">
    <property type="entry name" value="THERMOSPERMINE SYNTHASE ACAULIS5"/>
    <property type="match status" value="1"/>
</dbReference>
<feature type="compositionally biased region" description="Low complexity" evidence="2">
    <location>
        <begin position="1"/>
        <end position="13"/>
    </location>
</feature>
<reference evidence="4" key="1">
    <citation type="submission" date="2018-03" db="EMBL/GenBank/DDBJ databases">
        <authorList>
            <person name="Guldener U."/>
        </authorList>
    </citation>
    <scope>NUCLEOTIDE SEQUENCE</scope>
</reference>
<dbReference type="FunFam" id="3.40.50.150:FF:000288">
    <property type="entry name" value="Spermine/spermidine synthase, putative"/>
    <property type="match status" value="1"/>
</dbReference>
<keyword evidence="3" id="KW-0812">Transmembrane</keyword>
<dbReference type="PANTHER" id="PTHR43317">
    <property type="entry name" value="THERMOSPERMINE SYNTHASE ACAULIS5"/>
    <property type="match status" value="1"/>
</dbReference>
<dbReference type="SUPFAM" id="SSF53335">
    <property type="entry name" value="S-adenosyl-L-methionine-dependent methyltransferases"/>
    <property type="match status" value="1"/>
</dbReference>
<protein>
    <submittedName>
        <fullName evidence="4">Related to spermine/spermidine synthase family protein</fullName>
    </submittedName>
</protein>
<dbReference type="EMBL" id="ONZQ02000011">
    <property type="protein sequence ID" value="SPO05056.1"/>
    <property type="molecule type" value="Genomic_DNA"/>
</dbReference>
<keyword evidence="3" id="KW-1133">Transmembrane helix</keyword>
<name>A0AAE8SXP7_9PEZI</name>
<evidence type="ECO:0000256" key="1">
    <source>
        <dbReference type="ARBA" id="ARBA00023115"/>
    </source>
</evidence>
<feature type="region of interest" description="Disordered" evidence="2">
    <location>
        <begin position="1"/>
        <end position="22"/>
    </location>
</feature>
<keyword evidence="3" id="KW-0472">Membrane</keyword>
<feature type="transmembrane region" description="Helical" evidence="3">
    <location>
        <begin position="85"/>
        <end position="104"/>
    </location>
</feature>
<dbReference type="InterPro" id="IPR029063">
    <property type="entry name" value="SAM-dependent_MTases_sf"/>
</dbReference>
<accession>A0AAE8SXP7</accession>
<dbReference type="CDD" id="cd02440">
    <property type="entry name" value="AdoMet_MTases"/>
    <property type="match status" value="1"/>
</dbReference>
<proteinExistence type="predicted"/>
<feature type="transmembrane region" description="Helical" evidence="3">
    <location>
        <begin position="49"/>
        <end position="65"/>
    </location>
</feature>
<keyword evidence="5" id="KW-1185">Reference proteome</keyword>
<keyword evidence="1" id="KW-0620">Polyamine biosynthesis</keyword>
<evidence type="ECO:0000313" key="5">
    <source>
        <dbReference type="Proteomes" id="UP001187682"/>
    </source>
</evidence>
<evidence type="ECO:0000256" key="3">
    <source>
        <dbReference type="SAM" id="Phobius"/>
    </source>
</evidence>
<dbReference type="Pfam" id="PF01564">
    <property type="entry name" value="Spermine_synth"/>
    <property type="match status" value="1"/>
</dbReference>
<sequence>MPPRRNANRAAAPGPVPDGLNPDKFEKELRSLAKKAKSRTWATETRERLSPYISAFALLTLAGIYSNVSQMALSPIFGSLPSAVWHPKLIAAASFLGWAGSLFIERRLPVHPATLIPVIAIYVPVVQFFLCNQSSLLTATWGPLVIESITLAPITILTAACVASDLEGIRPGLLPKFIADSTPGLTSLLYFKVVESFSGRLLSQYVGRTIFVTRIGLEMLLAGIYAILAPSKLVLLGIPAIIHTTLFNYHLPTPSATLALQESLKAENWTLIDRRESVTGYISVLESDNQGFRVLRADHSLLGGEWVKFQGPQMAEPVYSVFVMLEAVRLVEGPQPIIDSEANALVIGLGIGTTPAAFITHGIDTTIVEIDPVVYEFASKYFQLPPSHTAVIDDAVSYTQTLARETDQRFDYIIHDVFTGGAEPLPLFTLEFLQGLNTLLKPDGVIAINYAGDILLPTPKMVIQTILHVFPSCRIFRESEAPTEEAIREAGQDFTNVVIFCKKSEDPLTFRNPVAGDFLQSRARDMFLVPKHETFLSEFRSEEDVGLLMNNGTAELEGGQETSAVGHWEVMRTVVPPKVWELW</sequence>